<dbReference type="InterPro" id="IPR052558">
    <property type="entry name" value="Siderophore_Hydrolase_D"/>
</dbReference>
<organism evidence="4 5">
    <name type="scientific">Tianweitania populi</name>
    <dbReference type="NCBI Taxonomy" id="1607949"/>
    <lineage>
        <taxon>Bacteria</taxon>
        <taxon>Pseudomonadati</taxon>
        <taxon>Pseudomonadota</taxon>
        <taxon>Alphaproteobacteria</taxon>
        <taxon>Hyphomicrobiales</taxon>
        <taxon>Phyllobacteriaceae</taxon>
        <taxon>Tianweitania</taxon>
    </lineage>
</organism>
<keyword evidence="3" id="KW-0732">Signal</keyword>
<gene>
    <name evidence="4" type="ORF">GCM10016234_11870</name>
</gene>
<evidence type="ECO:0000256" key="2">
    <source>
        <dbReference type="ARBA" id="ARBA00022801"/>
    </source>
</evidence>
<dbReference type="Gene3D" id="3.40.50.1820">
    <property type="entry name" value="alpha/beta hydrolase"/>
    <property type="match status" value="1"/>
</dbReference>
<evidence type="ECO:0000313" key="4">
    <source>
        <dbReference type="EMBL" id="GHD10224.1"/>
    </source>
</evidence>
<dbReference type="RefSeq" id="WP_189502471.1">
    <property type="nucleotide sequence ID" value="NZ_BMZQ01000001.1"/>
</dbReference>
<dbReference type="EMBL" id="BMZQ01000001">
    <property type="protein sequence ID" value="GHD10224.1"/>
    <property type="molecule type" value="Genomic_DNA"/>
</dbReference>
<evidence type="ECO:0000313" key="5">
    <source>
        <dbReference type="Proteomes" id="UP000630142"/>
    </source>
</evidence>
<comment type="similarity">
    <text evidence="1">Belongs to the esterase D family.</text>
</comment>
<dbReference type="SUPFAM" id="SSF53474">
    <property type="entry name" value="alpha/beta-Hydrolases"/>
    <property type="match status" value="1"/>
</dbReference>
<reference evidence="4" key="2">
    <citation type="submission" date="2020-09" db="EMBL/GenBank/DDBJ databases">
        <authorList>
            <person name="Sun Q."/>
            <person name="Kim S."/>
        </authorList>
    </citation>
    <scope>NUCLEOTIDE SEQUENCE</scope>
    <source>
        <strain evidence="4">KCTC 42249</strain>
    </source>
</reference>
<sequence length="281" mass="30827">MPLFRPLLSLAAAAMSILLVSPSIASEPVAIDITSHDRTYRIWELAIGEEPVDGYPLVVLLDGNQMLPIAARIAAEDGRPRLLVAIGYPEDDRETIVKRRYFDLTPLTPSELLPESRSGGLVQAGGQDDFTAMLKGTILPGVLERHRIDKADTTLFGHSLSGMAALRMLFDHTWPFATYVAADPSIWWKNSAILSELDAFEAAPRTEAERLTIITSGVRPERKDVSTQANARMRALRGGPNGKDVAERMAKIEGLSVDLHPMPNESHGSMVEPSLRLLLTR</sequence>
<evidence type="ECO:0000256" key="1">
    <source>
        <dbReference type="ARBA" id="ARBA00005622"/>
    </source>
</evidence>
<keyword evidence="5" id="KW-1185">Reference proteome</keyword>
<dbReference type="Proteomes" id="UP000630142">
    <property type="component" value="Unassembled WGS sequence"/>
</dbReference>
<dbReference type="PANTHER" id="PTHR40841:SF2">
    <property type="entry name" value="SIDEROPHORE-DEGRADING ESTERASE (EUROFUNG)"/>
    <property type="match status" value="1"/>
</dbReference>
<comment type="caution">
    <text evidence="4">The sequence shown here is derived from an EMBL/GenBank/DDBJ whole genome shotgun (WGS) entry which is preliminary data.</text>
</comment>
<dbReference type="AlphaFoldDB" id="A0A8J3DNV3"/>
<feature type="chain" id="PRO_5035194282" description="Alpha/beta hydrolase" evidence="3">
    <location>
        <begin position="26"/>
        <end position="281"/>
    </location>
</feature>
<name>A0A8J3DNV3_9HYPH</name>
<dbReference type="InterPro" id="IPR029058">
    <property type="entry name" value="AB_hydrolase_fold"/>
</dbReference>
<keyword evidence="2" id="KW-0378">Hydrolase</keyword>
<dbReference type="Pfam" id="PF00756">
    <property type="entry name" value="Esterase"/>
    <property type="match status" value="1"/>
</dbReference>
<evidence type="ECO:0000256" key="3">
    <source>
        <dbReference type="SAM" id="SignalP"/>
    </source>
</evidence>
<feature type="signal peptide" evidence="3">
    <location>
        <begin position="1"/>
        <end position="25"/>
    </location>
</feature>
<dbReference type="GO" id="GO:0016788">
    <property type="term" value="F:hydrolase activity, acting on ester bonds"/>
    <property type="evidence" value="ECO:0007669"/>
    <property type="project" value="TreeGrafter"/>
</dbReference>
<dbReference type="InterPro" id="IPR000801">
    <property type="entry name" value="Esterase-like"/>
</dbReference>
<proteinExistence type="inferred from homology"/>
<evidence type="ECO:0008006" key="6">
    <source>
        <dbReference type="Google" id="ProtNLM"/>
    </source>
</evidence>
<reference evidence="4" key="1">
    <citation type="journal article" date="2014" name="Int. J. Syst. Evol. Microbiol.">
        <title>Complete genome sequence of Corynebacterium casei LMG S-19264T (=DSM 44701T), isolated from a smear-ripened cheese.</title>
        <authorList>
            <consortium name="US DOE Joint Genome Institute (JGI-PGF)"/>
            <person name="Walter F."/>
            <person name="Albersmeier A."/>
            <person name="Kalinowski J."/>
            <person name="Ruckert C."/>
        </authorList>
    </citation>
    <scope>NUCLEOTIDE SEQUENCE</scope>
    <source>
        <strain evidence="4">KCTC 42249</strain>
    </source>
</reference>
<accession>A0A8J3DNV3</accession>
<dbReference type="PANTHER" id="PTHR40841">
    <property type="entry name" value="SIDEROPHORE TRIACETYLFUSARININE C ESTERASE"/>
    <property type="match status" value="1"/>
</dbReference>
<protein>
    <recommendedName>
        <fullName evidence="6">Alpha/beta hydrolase</fullName>
    </recommendedName>
</protein>